<dbReference type="EMBL" id="MU266407">
    <property type="protein sequence ID" value="KAH7925195.1"/>
    <property type="molecule type" value="Genomic_DNA"/>
</dbReference>
<protein>
    <submittedName>
        <fullName evidence="1">FAD/NAD-binding domain-containing protein</fullName>
    </submittedName>
</protein>
<name>A0ACB8BHA5_9AGAM</name>
<gene>
    <name evidence="1" type="ORF">BV22DRAFT_1011723</name>
</gene>
<keyword evidence="2" id="KW-1185">Reference proteome</keyword>
<evidence type="ECO:0000313" key="2">
    <source>
        <dbReference type="Proteomes" id="UP000790709"/>
    </source>
</evidence>
<sequence>MTSWTSRLPTLDSLKAVIPADLDVKSVASEWLLRFATALGSENLDAVLGLFVDDALWRDMLAFTWDFRTFDSTPEIRRLLADRLPVVHPTCFKLRDLVQLQKPYPDLAWIVAMFDFESDIGVASGVVRLVPTSDGTWKAHTIFTNLEDLKGFPERVGPSRSRRCVSGTQWAEERRQDAQFETSDPVVLVVGGGHCALQLAARLKYLDVPTLVVERNARLGDTWRQRYDALCLHWPVWYDHMPYIPFPPTWPLYTPSLKLADWIESYAHSLELDVWTSATVVHAAEVVGKGWNVTVKRDGAAERTLFVRHLAVFANGQGDGLPDIPKYVGLNAFKGTILHSSKYRNAKAYQEKKVVVVGCGNSGHDTAADLARHGVDVTMFQRSPTYVMNLDKGWKFIGGPLYSEGSVHHDIADRLAASCPHLLQIGGLAQRAVRDIAINDRELLDGLNKVGFKTYLGDKDAGIVGLLKTRGGGHYFDVGASQLIMDGKIKIKNDSQIQCFTEAGLKFENGSELPADTVIFATGSGDMRNGIRAVCGDKVADRCKPIWGLDEEGELRGVSRDLGVPGLWFITGSLSMSRFHTKHLALQIKAQVENVFGSRYSIEASRGHGLELEEEGKSCYVA</sequence>
<reference evidence="1" key="1">
    <citation type="journal article" date="2021" name="New Phytol.">
        <title>Evolutionary innovations through gain and loss of genes in the ectomycorrhizal Boletales.</title>
        <authorList>
            <person name="Wu G."/>
            <person name="Miyauchi S."/>
            <person name="Morin E."/>
            <person name="Kuo A."/>
            <person name="Drula E."/>
            <person name="Varga T."/>
            <person name="Kohler A."/>
            <person name="Feng B."/>
            <person name="Cao Y."/>
            <person name="Lipzen A."/>
            <person name="Daum C."/>
            <person name="Hundley H."/>
            <person name="Pangilinan J."/>
            <person name="Johnson J."/>
            <person name="Barry K."/>
            <person name="LaButti K."/>
            <person name="Ng V."/>
            <person name="Ahrendt S."/>
            <person name="Min B."/>
            <person name="Choi I.G."/>
            <person name="Park H."/>
            <person name="Plett J.M."/>
            <person name="Magnuson J."/>
            <person name="Spatafora J.W."/>
            <person name="Nagy L.G."/>
            <person name="Henrissat B."/>
            <person name="Grigoriev I.V."/>
            <person name="Yang Z.L."/>
            <person name="Xu J."/>
            <person name="Martin F.M."/>
        </authorList>
    </citation>
    <scope>NUCLEOTIDE SEQUENCE</scope>
    <source>
        <strain evidence="1">KUC20120723A-06</strain>
    </source>
</reference>
<evidence type="ECO:0000313" key="1">
    <source>
        <dbReference type="EMBL" id="KAH7925195.1"/>
    </source>
</evidence>
<proteinExistence type="predicted"/>
<dbReference type="Proteomes" id="UP000790709">
    <property type="component" value="Unassembled WGS sequence"/>
</dbReference>
<comment type="caution">
    <text evidence="1">The sequence shown here is derived from an EMBL/GenBank/DDBJ whole genome shotgun (WGS) entry which is preliminary data.</text>
</comment>
<accession>A0ACB8BHA5</accession>
<organism evidence="1 2">
    <name type="scientific">Leucogyrophana mollusca</name>
    <dbReference type="NCBI Taxonomy" id="85980"/>
    <lineage>
        <taxon>Eukaryota</taxon>
        <taxon>Fungi</taxon>
        <taxon>Dikarya</taxon>
        <taxon>Basidiomycota</taxon>
        <taxon>Agaricomycotina</taxon>
        <taxon>Agaricomycetes</taxon>
        <taxon>Agaricomycetidae</taxon>
        <taxon>Boletales</taxon>
        <taxon>Boletales incertae sedis</taxon>
        <taxon>Leucogyrophana</taxon>
    </lineage>
</organism>